<protein>
    <submittedName>
        <fullName evidence="2">Uncharacterized protein</fullName>
    </submittedName>
</protein>
<sequence length="94" mass="9903">MTVDQQIAYATALALLAVRGELGSIGRDIDLIDRKLADSEDVNGIISALVDLNTDLKRALDGIESSVAGVNSSIDDLAPSQRLPPPGSGGFRRR</sequence>
<dbReference type="EMBL" id="SSXH01000180">
    <property type="protein sequence ID" value="THJ74759.1"/>
    <property type="molecule type" value="Genomic_DNA"/>
</dbReference>
<name>A0A4V3Z7M8_9ACTN</name>
<dbReference type="AlphaFoldDB" id="A0A4V3Z7M8"/>
<dbReference type="RefSeq" id="WP_136447853.1">
    <property type="nucleotide sequence ID" value="NZ_CADCWT010000055.1"/>
</dbReference>
<feature type="region of interest" description="Disordered" evidence="1">
    <location>
        <begin position="74"/>
        <end position="94"/>
    </location>
</feature>
<proteinExistence type="predicted"/>
<comment type="caution">
    <text evidence="2">The sequence shown here is derived from an EMBL/GenBank/DDBJ whole genome shotgun (WGS) entry which is preliminary data.</text>
</comment>
<evidence type="ECO:0000313" key="2">
    <source>
        <dbReference type="EMBL" id="THJ74759.1"/>
    </source>
</evidence>
<gene>
    <name evidence="2" type="ORF">E7Y31_09485</name>
</gene>
<reference evidence="2 3" key="1">
    <citation type="submission" date="2019-04" db="EMBL/GenBank/DDBJ databases">
        <title>Draft genome sequences for three unisolated Alnus-infective Frankia Sp+ strains, AgTrS, AiOr and AvVan, the first sequenced Frankia strains able to sporulate in-planta.</title>
        <authorList>
            <person name="Bethencourt L."/>
            <person name="Vautrin F."/>
            <person name="Taib N."/>
            <person name="Dubost A."/>
            <person name="Castro-Garcia L."/>
            <person name="Imbaud O."/>
            <person name="Abrouk D."/>
            <person name="Fournier P."/>
            <person name="Briolay J."/>
            <person name="Nguyen A."/>
            <person name="Normand P."/>
            <person name="Fernandez M.P."/>
            <person name="Brochier-Armanet C."/>
            <person name="Herrera-Belaroussi A."/>
        </authorList>
    </citation>
    <scope>NUCLEOTIDE SEQUENCE [LARGE SCALE GENOMIC DNA]</scope>
    <source>
        <strain evidence="2 3">AvVan</strain>
    </source>
</reference>
<evidence type="ECO:0000256" key="1">
    <source>
        <dbReference type="SAM" id="MobiDB-lite"/>
    </source>
</evidence>
<keyword evidence="3" id="KW-1185">Reference proteome</keyword>
<dbReference type="Proteomes" id="UP000305282">
    <property type="component" value="Unassembled WGS sequence"/>
</dbReference>
<organism evidence="2 3">
    <name type="scientific">Candidatus Frankia alpina</name>
    <dbReference type="NCBI Taxonomy" id="2699483"/>
    <lineage>
        <taxon>Bacteria</taxon>
        <taxon>Bacillati</taxon>
        <taxon>Actinomycetota</taxon>
        <taxon>Actinomycetes</taxon>
        <taxon>Frankiales</taxon>
        <taxon>Frankiaceae</taxon>
        <taxon>Frankia</taxon>
    </lineage>
</organism>
<evidence type="ECO:0000313" key="3">
    <source>
        <dbReference type="Proteomes" id="UP000305282"/>
    </source>
</evidence>
<accession>A0A4V3Z7M8</accession>